<evidence type="ECO:0008006" key="4">
    <source>
        <dbReference type="Google" id="ProtNLM"/>
    </source>
</evidence>
<gene>
    <name evidence="2" type="ORF">FOMPIDRAFT_82640</name>
</gene>
<dbReference type="Proteomes" id="UP000015241">
    <property type="component" value="Unassembled WGS sequence"/>
</dbReference>
<dbReference type="HOGENOM" id="CLU_2812375_0_0_1"/>
<dbReference type="EMBL" id="KE504156">
    <property type="protein sequence ID" value="EPS99464.1"/>
    <property type="molecule type" value="Genomic_DNA"/>
</dbReference>
<proteinExistence type="predicted"/>
<evidence type="ECO:0000313" key="3">
    <source>
        <dbReference type="Proteomes" id="UP000015241"/>
    </source>
</evidence>
<protein>
    <recommendedName>
        <fullName evidence="4">Hydrophobin</fullName>
    </recommendedName>
</protein>
<organism evidence="2 3">
    <name type="scientific">Fomitopsis schrenkii</name>
    <name type="common">Brown rot fungus</name>
    <dbReference type="NCBI Taxonomy" id="2126942"/>
    <lineage>
        <taxon>Eukaryota</taxon>
        <taxon>Fungi</taxon>
        <taxon>Dikarya</taxon>
        <taxon>Basidiomycota</taxon>
        <taxon>Agaricomycotina</taxon>
        <taxon>Agaricomycetes</taxon>
        <taxon>Polyporales</taxon>
        <taxon>Fomitopsis</taxon>
    </lineage>
</organism>
<reference evidence="2 3" key="1">
    <citation type="journal article" date="2012" name="Science">
        <title>The Paleozoic origin of enzymatic lignin decomposition reconstructed from 31 fungal genomes.</title>
        <authorList>
            <person name="Floudas D."/>
            <person name="Binder M."/>
            <person name="Riley R."/>
            <person name="Barry K."/>
            <person name="Blanchette R.A."/>
            <person name="Henrissat B."/>
            <person name="Martinez A.T."/>
            <person name="Otillar R."/>
            <person name="Spatafora J.W."/>
            <person name="Yadav J.S."/>
            <person name="Aerts A."/>
            <person name="Benoit I."/>
            <person name="Boyd A."/>
            <person name="Carlson A."/>
            <person name="Copeland A."/>
            <person name="Coutinho P.M."/>
            <person name="de Vries R.P."/>
            <person name="Ferreira P."/>
            <person name="Findley K."/>
            <person name="Foster B."/>
            <person name="Gaskell J."/>
            <person name="Glotzer D."/>
            <person name="Gorecki P."/>
            <person name="Heitman J."/>
            <person name="Hesse C."/>
            <person name="Hori C."/>
            <person name="Igarashi K."/>
            <person name="Jurgens J.A."/>
            <person name="Kallen N."/>
            <person name="Kersten P."/>
            <person name="Kohler A."/>
            <person name="Kuees U."/>
            <person name="Kumar T.K.A."/>
            <person name="Kuo A."/>
            <person name="LaButti K."/>
            <person name="Larrondo L.F."/>
            <person name="Lindquist E."/>
            <person name="Ling A."/>
            <person name="Lombard V."/>
            <person name="Lucas S."/>
            <person name="Lundell T."/>
            <person name="Martin R."/>
            <person name="McLaughlin D.J."/>
            <person name="Morgenstern I."/>
            <person name="Morin E."/>
            <person name="Murat C."/>
            <person name="Nagy L.G."/>
            <person name="Nolan M."/>
            <person name="Ohm R.A."/>
            <person name="Patyshakuliyeva A."/>
            <person name="Rokas A."/>
            <person name="Ruiz-Duenas F.J."/>
            <person name="Sabat G."/>
            <person name="Salamov A."/>
            <person name="Samejima M."/>
            <person name="Schmutz J."/>
            <person name="Slot J.C."/>
            <person name="St John F."/>
            <person name="Stenlid J."/>
            <person name="Sun H."/>
            <person name="Sun S."/>
            <person name="Syed K."/>
            <person name="Tsang A."/>
            <person name="Wiebenga A."/>
            <person name="Young D."/>
            <person name="Pisabarro A."/>
            <person name="Eastwood D.C."/>
            <person name="Martin F."/>
            <person name="Cullen D."/>
            <person name="Grigoriev I.V."/>
            <person name="Hibbett D.S."/>
        </authorList>
    </citation>
    <scope>NUCLEOTIDE SEQUENCE</scope>
    <source>
        <strain evidence="3">FP-58527</strain>
    </source>
</reference>
<name>S8FMD0_FOMSC</name>
<keyword evidence="3" id="KW-1185">Reference proteome</keyword>
<keyword evidence="1" id="KW-0732">Signal</keyword>
<accession>S8FMD0</accession>
<dbReference type="InParanoid" id="S8FMD0"/>
<evidence type="ECO:0000313" key="2">
    <source>
        <dbReference type="EMBL" id="EPS99464.1"/>
    </source>
</evidence>
<feature type="chain" id="PRO_5004551180" description="Hydrophobin" evidence="1">
    <location>
        <begin position="26"/>
        <end position="67"/>
    </location>
</feature>
<evidence type="ECO:0000256" key="1">
    <source>
        <dbReference type="SAM" id="SignalP"/>
    </source>
</evidence>
<sequence>MRFAVNIAAALSLSLALMSAPPAAAQTTCGTVCTSGTCPVGLTCTPITIPLSLVPGCTGPVVVNVCL</sequence>
<dbReference type="AlphaFoldDB" id="S8FMD0"/>
<feature type="signal peptide" evidence="1">
    <location>
        <begin position="1"/>
        <end position="25"/>
    </location>
</feature>